<dbReference type="AlphaFoldDB" id="A0A4X1W4T0"/>
<dbReference type="PANTHER" id="PTHR47081">
    <property type="match status" value="1"/>
</dbReference>
<dbReference type="Ensembl" id="ENSSSCT00070057846.1">
    <property type="protein sequence ID" value="ENSSSCP00070049174.1"/>
    <property type="gene ID" value="ENSSSCG00070028834.1"/>
</dbReference>
<dbReference type="Proteomes" id="UP000694725">
    <property type="component" value="Unplaced"/>
</dbReference>
<reference evidence="4" key="1">
    <citation type="submission" date="2017-08" db="EMBL/GenBank/DDBJ databases">
        <title>USMARCv1.0.</title>
        <authorList>
            <person name="Hannum G.I."/>
            <person name="Koren S."/>
            <person name="Schroeder S.G."/>
            <person name="Chin S.C."/>
            <person name="Nonneman D.J."/>
            <person name="Becker S.A."/>
            <person name="Rosen B.D."/>
            <person name="Bickhart D.M."/>
            <person name="Putnam N.H."/>
            <person name="Green R.E."/>
            <person name="Tuggle C.K."/>
            <person name="Liu H."/>
            <person name="Rohrer G.A."/>
            <person name="Warr A."/>
            <person name="Hall R."/>
            <person name="Kim K."/>
            <person name="Hume D.A."/>
            <person name="Talbot R."/>
            <person name="Chow W."/>
            <person name="Howe K."/>
            <person name="Schwartz A.S."/>
            <person name="Watson M."/>
            <person name="Archibald A.L."/>
            <person name="Phillippy A.M."/>
            <person name="Smith T.P.L."/>
        </authorList>
    </citation>
    <scope>NUCLEOTIDE SEQUENCE [LARGE SCALE GENOMIC DNA]</scope>
</reference>
<feature type="region of interest" description="Disordered" evidence="1">
    <location>
        <begin position="1"/>
        <end position="28"/>
    </location>
</feature>
<evidence type="ECO:0000259" key="2">
    <source>
        <dbReference type="Pfam" id="PF04826"/>
    </source>
</evidence>
<feature type="region of interest" description="Disordered" evidence="1">
    <location>
        <begin position="135"/>
        <end position="154"/>
    </location>
</feature>
<organism evidence="3 4">
    <name type="scientific">Sus scrofa</name>
    <name type="common">Pig</name>
    <dbReference type="NCBI Taxonomy" id="9823"/>
    <lineage>
        <taxon>Eukaryota</taxon>
        <taxon>Metazoa</taxon>
        <taxon>Chordata</taxon>
        <taxon>Craniata</taxon>
        <taxon>Vertebrata</taxon>
        <taxon>Euteleostomi</taxon>
        <taxon>Mammalia</taxon>
        <taxon>Eutheria</taxon>
        <taxon>Laurasiatheria</taxon>
        <taxon>Artiodactyla</taxon>
        <taxon>Suina</taxon>
        <taxon>Suidae</taxon>
        <taxon>Sus</taxon>
    </lineage>
</organism>
<dbReference type="Ensembl" id="ENSSSCT00070057847.1">
    <property type="protein sequence ID" value="ENSSSCP00070049175.1"/>
    <property type="gene ID" value="ENSSSCG00070028834.1"/>
</dbReference>
<feature type="domain" description="Armadillo repeat-containing" evidence="2">
    <location>
        <begin position="248"/>
        <end position="468"/>
    </location>
</feature>
<dbReference type="Ensembl" id="ENSSSCT00045032937.1">
    <property type="protein sequence ID" value="ENSSSCP00045022836.1"/>
    <property type="gene ID" value="ENSSSCG00045019353.1"/>
</dbReference>
<dbReference type="Ensembl" id="ENSSSCT00055061821.1">
    <property type="protein sequence ID" value="ENSSSCP00055049600.1"/>
    <property type="gene ID" value="ENSSSCG00055030984.1"/>
</dbReference>
<evidence type="ECO:0000313" key="4">
    <source>
        <dbReference type="Proteomes" id="UP000314985"/>
    </source>
</evidence>
<dbReference type="SUPFAM" id="SSF48371">
    <property type="entry name" value="ARM repeat"/>
    <property type="match status" value="1"/>
</dbReference>
<dbReference type="Proteomes" id="UP000694728">
    <property type="component" value="Unplaced"/>
</dbReference>
<sequence>MAMTREVSKMEAKTKTRVVAETKSKPLVEPSVVSQTKSKTMPVSKISAVIEYEVKAGAASEPNIRSFARADDKDNTQSRSQRRREASMKFRAGDGAGIVIESSDDEENACSWFWTGEEPSVGSWFWPEEETPFQVYEPPPKIPEKPKPTPKPKPELTIKQKAAAWSRARYCVLVPIEGGEGSLPPEGNWTLVETLIETPLGIRPLTKIPPYNGPYFQTLAEIKKQVKYREKYGPNPKTCRCKSRVFSLEPKEFDKLVALLKLTRDPFIHQIATMIMGISPAYPFTQDIIHDVGITVMIENLVNNPNVIEHPRALNKVDDNSGSSGQPKTGELYVNQVCKEIISSPLNSPVQLAGLKLLVQLSVKFEDHHMIINYIPDFLTLLNKGSVKTKFYVLKVFSRLSKNQANTRELISAKVLSSLVAPFNKNESKANILNIIEIFENINFQFKKKVKLFTKEEFTKSELISIFQEAKEFGQKLQDLAEHSDPENSHSLEFQLWVLLSELGIFTIQLDKTPWKYSVSQMPYGTYT</sequence>
<protein>
    <submittedName>
        <fullName evidence="3">Armadillo repeat containing X-linked 5</fullName>
    </submittedName>
</protein>
<feature type="compositionally biased region" description="Basic and acidic residues" evidence="1">
    <location>
        <begin position="1"/>
        <end position="26"/>
    </location>
</feature>
<dbReference type="InterPro" id="IPR016024">
    <property type="entry name" value="ARM-type_fold"/>
</dbReference>
<dbReference type="Ensembl" id="ENSSSCT00070057845.1">
    <property type="protein sequence ID" value="ENSSSCP00070049173.1"/>
    <property type="gene ID" value="ENSSSCG00070028834.1"/>
</dbReference>
<dbReference type="Ensembl" id="ENSSSCT00065091430.1">
    <property type="protein sequence ID" value="ENSSSCP00065040049.1"/>
    <property type="gene ID" value="ENSSSCG00065066591.1"/>
</dbReference>
<dbReference type="Proteomes" id="UP000314985">
    <property type="component" value="Unassembled WGS sequence"/>
</dbReference>
<evidence type="ECO:0000256" key="1">
    <source>
        <dbReference type="SAM" id="MobiDB-lite"/>
    </source>
</evidence>
<dbReference type="InterPro" id="IPR006911">
    <property type="entry name" value="ARM-rpt_dom"/>
</dbReference>
<accession>A0A4X1W4T0</accession>
<proteinExistence type="predicted"/>
<dbReference type="ExpressionAtlas" id="A0A4X1W4T0">
    <property type="expression patterns" value="baseline and differential"/>
</dbReference>
<name>A0A4X1W4T0_PIG</name>
<evidence type="ECO:0000313" key="3">
    <source>
        <dbReference type="Ensembl" id="ENSSSCP00070049173.1"/>
    </source>
</evidence>
<dbReference type="Proteomes" id="UP000694724">
    <property type="component" value="Unplaced"/>
</dbReference>
<feature type="compositionally biased region" description="Basic and acidic residues" evidence="1">
    <location>
        <begin position="142"/>
        <end position="154"/>
    </location>
</feature>
<reference evidence="3" key="2">
    <citation type="submission" date="2025-05" db="UniProtKB">
        <authorList>
            <consortium name="Ensembl"/>
        </authorList>
    </citation>
    <scope>IDENTIFICATION</scope>
</reference>
<feature type="region of interest" description="Disordered" evidence="1">
    <location>
        <begin position="60"/>
        <end position="90"/>
    </location>
</feature>
<dbReference type="PANTHER" id="PTHR47081:SF2">
    <property type="entry name" value="ARMADILLO REPEAT-CONTAINING X-LINKED PROTEIN 5"/>
    <property type="match status" value="1"/>
</dbReference>
<dbReference type="Pfam" id="PF04826">
    <property type="entry name" value="Arm_2"/>
    <property type="match status" value="1"/>
</dbReference>